<dbReference type="EMBL" id="VCNI01000002">
    <property type="protein sequence ID" value="TMU54804.1"/>
    <property type="molecule type" value="Genomic_DNA"/>
</dbReference>
<dbReference type="Pfam" id="PF13479">
    <property type="entry name" value="AAA_24"/>
    <property type="match status" value="1"/>
</dbReference>
<keyword evidence="2" id="KW-1185">Reference proteome</keyword>
<name>A0ABY2WIY4_9FLAO</name>
<comment type="caution">
    <text evidence="1">The sequence shown here is derived from an EMBL/GenBank/DDBJ whole genome shotgun (WGS) entry which is preliminary data.</text>
</comment>
<reference evidence="1 2" key="1">
    <citation type="submission" date="2019-05" db="EMBL/GenBank/DDBJ databases">
        <title>Flagellimonas sp. AsT0115, sp. nov., isolated from a marine red algae, Asparagopsis taxiformis.</title>
        <authorList>
            <person name="Kim J."/>
            <person name="Jeong S.E."/>
            <person name="Jeon C.O."/>
        </authorList>
    </citation>
    <scope>NUCLEOTIDE SEQUENCE [LARGE SCALE GENOMIC DNA]</scope>
    <source>
        <strain evidence="1 2">AsT0115</strain>
    </source>
</reference>
<organism evidence="1 2">
    <name type="scientific">Flagellimonas algicola</name>
    <dbReference type="NCBI Taxonomy" id="2583815"/>
    <lineage>
        <taxon>Bacteria</taxon>
        <taxon>Pseudomonadati</taxon>
        <taxon>Bacteroidota</taxon>
        <taxon>Flavobacteriia</taxon>
        <taxon>Flavobacteriales</taxon>
        <taxon>Flavobacteriaceae</taxon>
        <taxon>Flagellimonas</taxon>
    </lineage>
</organism>
<dbReference type="RefSeq" id="WP_138836311.1">
    <property type="nucleotide sequence ID" value="NZ_VCNI01000002.1"/>
</dbReference>
<evidence type="ECO:0000313" key="1">
    <source>
        <dbReference type="EMBL" id="TMU54804.1"/>
    </source>
</evidence>
<dbReference type="Proteomes" id="UP000751614">
    <property type="component" value="Unassembled WGS sequence"/>
</dbReference>
<accession>A0ABY2WIY4</accession>
<dbReference type="SUPFAM" id="SSF52540">
    <property type="entry name" value="P-loop containing nucleoside triphosphate hydrolases"/>
    <property type="match status" value="1"/>
</dbReference>
<proteinExistence type="predicted"/>
<dbReference type="InterPro" id="IPR027417">
    <property type="entry name" value="P-loop_NTPase"/>
</dbReference>
<evidence type="ECO:0000313" key="2">
    <source>
        <dbReference type="Proteomes" id="UP000751614"/>
    </source>
</evidence>
<gene>
    <name evidence="1" type="ORF">FGG15_11425</name>
</gene>
<protein>
    <submittedName>
        <fullName evidence="1">AAA family ATPase</fullName>
    </submittedName>
</protein>
<sequence length="241" mass="27341">MELKKATKKEIKLRIGLSGASGFGKTYSALLLAYGITNDWTKIVVIDTENGSSSLYSNLGDFNVMKLNAPYSPQNYIDAIKYCEKASMEVIIIDTITPEWKGSGGCLDLHRKAGGKFQDWHKISPLHDLFIDTIQKSTCQVITTVRRKQEYVIDKNQQGRLEVKKFGTKEETRNGWEYEMTLNFELINEQHFVKATKDRTGLFQNKPEFIINSATGRKLKYWMDTGKDLAKVLTQPIGNTG</sequence>